<sequence>MPSLSRRRLLAAVSGAVLAGALPLAALAAPKRAAAILSERDKADVARAEDYLNAITTLKARFLQTAENGAQAEGTAYLSRPGRMRLQYDPPNPMLVVADGTFLIVHDQELGEPSYIPLGSTPAGVLVRENVRLTGGDVSVTRVVRLPGVLNVSLVEAEEPEAGELTLVFSESPFALRQWRVKDAQGAVTSVSLFEAQTGIKLDPKLFEFKNPNFDKPHLREG</sequence>
<dbReference type="CDD" id="cd16325">
    <property type="entry name" value="LolA"/>
    <property type="match status" value="1"/>
</dbReference>
<dbReference type="EMBL" id="JAAIYP010000042">
    <property type="protein sequence ID" value="NFV81654.1"/>
    <property type="molecule type" value="Genomic_DNA"/>
</dbReference>
<keyword evidence="4" id="KW-1185">Reference proteome</keyword>
<dbReference type="Gene3D" id="2.50.20.10">
    <property type="entry name" value="Lipoprotein localisation LolA/LolB/LppX"/>
    <property type="match status" value="1"/>
</dbReference>
<dbReference type="InterPro" id="IPR006311">
    <property type="entry name" value="TAT_signal"/>
</dbReference>
<dbReference type="AlphaFoldDB" id="A0A7C9V128"/>
<dbReference type="Pfam" id="PF03548">
    <property type="entry name" value="LolA"/>
    <property type="match status" value="1"/>
</dbReference>
<dbReference type="RefSeq" id="WP_163681904.1">
    <property type="nucleotide sequence ID" value="NZ_JAAIYP010000042.1"/>
</dbReference>
<dbReference type="SUPFAM" id="SSF89392">
    <property type="entry name" value="Prokaryotic lipoproteins and lipoprotein localization factors"/>
    <property type="match status" value="1"/>
</dbReference>
<name>A0A7C9V128_9PROT</name>
<evidence type="ECO:0000256" key="1">
    <source>
        <dbReference type="ARBA" id="ARBA00022729"/>
    </source>
</evidence>
<dbReference type="Proteomes" id="UP000480684">
    <property type="component" value="Unassembled WGS sequence"/>
</dbReference>
<dbReference type="InterPro" id="IPR029046">
    <property type="entry name" value="LolA/LolB/LppX"/>
</dbReference>
<comment type="caution">
    <text evidence="3">The sequence shown here is derived from an EMBL/GenBank/DDBJ whole genome shotgun (WGS) entry which is preliminary data.</text>
</comment>
<evidence type="ECO:0000313" key="3">
    <source>
        <dbReference type="EMBL" id="NFV81654.1"/>
    </source>
</evidence>
<feature type="signal peptide" evidence="2">
    <location>
        <begin position="1"/>
        <end position="28"/>
    </location>
</feature>
<dbReference type="InterPro" id="IPR004564">
    <property type="entry name" value="OM_lipoprot_carrier_LolA-like"/>
</dbReference>
<gene>
    <name evidence="3" type="ORF">G4223_16210</name>
</gene>
<dbReference type="PANTHER" id="PTHR35869:SF1">
    <property type="entry name" value="OUTER-MEMBRANE LIPOPROTEIN CARRIER PROTEIN"/>
    <property type="match status" value="1"/>
</dbReference>
<organism evidence="3 4">
    <name type="scientific">Magnetospirillum aberrantis SpK</name>
    <dbReference type="NCBI Taxonomy" id="908842"/>
    <lineage>
        <taxon>Bacteria</taxon>
        <taxon>Pseudomonadati</taxon>
        <taxon>Pseudomonadota</taxon>
        <taxon>Alphaproteobacteria</taxon>
        <taxon>Rhodospirillales</taxon>
        <taxon>Rhodospirillaceae</taxon>
        <taxon>Magnetospirillum</taxon>
    </lineage>
</organism>
<proteinExistence type="predicted"/>
<accession>A0A7C9V128</accession>
<keyword evidence="1 2" id="KW-0732">Signal</keyword>
<dbReference type="PANTHER" id="PTHR35869">
    <property type="entry name" value="OUTER-MEMBRANE LIPOPROTEIN CARRIER PROTEIN"/>
    <property type="match status" value="1"/>
</dbReference>
<reference evidence="3 4" key="1">
    <citation type="submission" date="2020-02" db="EMBL/GenBank/DDBJ databases">
        <authorList>
            <person name="Dziuba M."/>
            <person name="Kuznetsov B."/>
            <person name="Mardanov A."/>
            <person name="Ravin N."/>
            <person name="Grouzdev D."/>
        </authorList>
    </citation>
    <scope>NUCLEOTIDE SEQUENCE [LARGE SCALE GENOMIC DNA]</scope>
    <source>
        <strain evidence="3 4">SpK</strain>
    </source>
</reference>
<keyword evidence="3" id="KW-0449">Lipoprotein</keyword>
<dbReference type="PROSITE" id="PS51318">
    <property type="entry name" value="TAT"/>
    <property type="match status" value="1"/>
</dbReference>
<protein>
    <submittedName>
        <fullName evidence="3">Outer membrane lipoprotein carrier protein LolA</fullName>
    </submittedName>
</protein>
<evidence type="ECO:0000256" key="2">
    <source>
        <dbReference type="SAM" id="SignalP"/>
    </source>
</evidence>
<evidence type="ECO:0000313" key="4">
    <source>
        <dbReference type="Proteomes" id="UP000480684"/>
    </source>
</evidence>
<feature type="chain" id="PRO_5028921939" evidence="2">
    <location>
        <begin position="29"/>
        <end position="222"/>
    </location>
</feature>